<sequence length="284" mass="31807">MGSRGEFDTPAGPKYFPEETPAHHETVAPFLMDETTVTNGQFAKFIEATHYVTFAEQELDPNSLPPEARANLPAGPLTQGGIVFVQPRAGIDHPETYHDWWIWDPTANWKHPFGKDSNIDGKDNYPVVLVTYQDAAAYAKWAGKRLPTEAEWEFAARGGLDQATFSWGNDSLPENQHVANIWQGQFPIENTEGDGFLFSAPVRTFPANPYGLYEITGNVWEICADLYRKDYHSQPATDGTHVIRGGSYLCHYSYCLRYRPAARQSQAADSPTCHTGFRCAKDIE</sequence>
<dbReference type="PANTHER" id="PTHR23150">
    <property type="entry name" value="SULFATASE MODIFYING FACTOR 1, 2"/>
    <property type="match status" value="1"/>
</dbReference>
<evidence type="ECO:0000259" key="1">
    <source>
        <dbReference type="Pfam" id="PF03781"/>
    </source>
</evidence>
<comment type="caution">
    <text evidence="2">The sequence shown here is derived from an EMBL/GenBank/DDBJ whole genome shotgun (WGS) entry which is preliminary data.</text>
</comment>
<accession>A0A934SAY9</accession>
<name>A0A934SAY9_9BACT</name>
<dbReference type="PANTHER" id="PTHR23150:SF19">
    <property type="entry name" value="FORMYLGLYCINE-GENERATING ENZYME"/>
    <property type="match status" value="1"/>
</dbReference>
<dbReference type="InterPro" id="IPR042095">
    <property type="entry name" value="SUMF_sf"/>
</dbReference>
<dbReference type="InterPro" id="IPR005532">
    <property type="entry name" value="SUMF_dom"/>
</dbReference>
<dbReference type="Pfam" id="PF03781">
    <property type="entry name" value="FGE-sulfatase"/>
    <property type="match status" value="1"/>
</dbReference>
<evidence type="ECO:0000313" key="3">
    <source>
        <dbReference type="Proteomes" id="UP000603141"/>
    </source>
</evidence>
<keyword evidence="3" id="KW-1185">Reference proteome</keyword>
<dbReference type="Gene3D" id="3.90.1580.10">
    <property type="entry name" value="paralog of FGE (formylglycine-generating enzyme)"/>
    <property type="match status" value="1"/>
</dbReference>
<dbReference type="SUPFAM" id="SSF56436">
    <property type="entry name" value="C-type lectin-like"/>
    <property type="match status" value="1"/>
</dbReference>
<gene>
    <name evidence="2" type="ORF">JIN85_17205</name>
</gene>
<dbReference type="GO" id="GO:0120147">
    <property type="term" value="F:formylglycine-generating oxidase activity"/>
    <property type="evidence" value="ECO:0007669"/>
    <property type="project" value="TreeGrafter"/>
</dbReference>
<dbReference type="InterPro" id="IPR051043">
    <property type="entry name" value="Sulfatase_Mod_Factor_Kinase"/>
</dbReference>
<dbReference type="AlphaFoldDB" id="A0A934SAY9"/>
<evidence type="ECO:0000313" key="2">
    <source>
        <dbReference type="EMBL" id="MBK1884161.1"/>
    </source>
</evidence>
<proteinExistence type="predicted"/>
<reference evidence="2" key="1">
    <citation type="submission" date="2021-01" db="EMBL/GenBank/DDBJ databases">
        <title>Modified the classification status of verrucomicrobia.</title>
        <authorList>
            <person name="Feng X."/>
        </authorList>
    </citation>
    <scope>NUCLEOTIDE SEQUENCE</scope>
    <source>
        <strain evidence="2">KCTC 22041</strain>
    </source>
</reference>
<dbReference type="Proteomes" id="UP000603141">
    <property type="component" value="Unassembled WGS sequence"/>
</dbReference>
<protein>
    <submittedName>
        <fullName evidence="2">Formylglycine-generating enzyme family protein</fullName>
    </submittedName>
</protein>
<feature type="domain" description="Sulfatase-modifying factor enzyme-like" evidence="1">
    <location>
        <begin position="16"/>
        <end position="281"/>
    </location>
</feature>
<organism evidence="2 3">
    <name type="scientific">Luteolibacter pohnpeiensis</name>
    <dbReference type="NCBI Taxonomy" id="454153"/>
    <lineage>
        <taxon>Bacteria</taxon>
        <taxon>Pseudomonadati</taxon>
        <taxon>Verrucomicrobiota</taxon>
        <taxon>Verrucomicrobiia</taxon>
        <taxon>Verrucomicrobiales</taxon>
        <taxon>Verrucomicrobiaceae</taxon>
        <taxon>Luteolibacter</taxon>
    </lineage>
</organism>
<dbReference type="EMBL" id="JAENIJ010000036">
    <property type="protein sequence ID" value="MBK1884161.1"/>
    <property type="molecule type" value="Genomic_DNA"/>
</dbReference>
<dbReference type="InterPro" id="IPR016187">
    <property type="entry name" value="CTDL_fold"/>
</dbReference>